<evidence type="ECO:0000256" key="4">
    <source>
        <dbReference type="ARBA" id="ARBA00022475"/>
    </source>
</evidence>
<evidence type="ECO:0000256" key="8">
    <source>
        <dbReference type="ARBA" id="ARBA00023065"/>
    </source>
</evidence>
<dbReference type="GO" id="GO:0005230">
    <property type="term" value="F:extracellular ligand-gated monoatomic ion channel activity"/>
    <property type="evidence" value="ECO:0007669"/>
    <property type="project" value="InterPro"/>
</dbReference>
<evidence type="ECO:0000256" key="9">
    <source>
        <dbReference type="ARBA" id="ARBA00023136"/>
    </source>
</evidence>
<keyword evidence="7 11" id="KW-1133">Transmembrane helix</keyword>
<dbReference type="PROSITE" id="PS00236">
    <property type="entry name" value="NEUROTR_ION_CHANNEL"/>
    <property type="match status" value="1"/>
</dbReference>
<evidence type="ECO:0000256" key="7">
    <source>
        <dbReference type="ARBA" id="ARBA00022989"/>
    </source>
</evidence>
<keyword evidence="14" id="KW-1185">Reference proteome</keyword>
<evidence type="ECO:0000256" key="6">
    <source>
        <dbReference type="ARBA" id="ARBA00022729"/>
    </source>
</evidence>
<evidence type="ECO:0000256" key="3">
    <source>
        <dbReference type="ARBA" id="ARBA00022448"/>
    </source>
</evidence>
<comment type="subcellular location">
    <subcellularLocation>
        <location evidence="2">Cell membrane</location>
    </subcellularLocation>
    <subcellularLocation>
        <location evidence="1">Membrane</location>
        <topology evidence="1">Multi-pass membrane protein</topology>
    </subcellularLocation>
</comment>
<evidence type="ECO:0000256" key="5">
    <source>
        <dbReference type="ARBA" id="ARBA00022692"/>
    </source>
</evidence>
<keyword evidence="9 11" id="KW-0472">Membrane</keyword>
<evidence type="ECO:0000259" key="12">
    <source>
        <dbReference type="Pfam" id="PF02931"/>
    </source>
</evidence>
<dbReference type="PANTHER" id="PTHR18945">
    <property type="entry name" value="NEUROTRANSMITTER GATED ION CHANNEL"/>
    <property type="match status" value="1"/>
</dbReference>
<dbReference type="Gene3D" id="1.20.58.390">
    <property type="entry name" value="Neurotransmitter-gated ion-channel transmembrane domain"/>
    <property type="match status" value="2"/>
</dbReference>
<evidence type="ECO:0000313" key="14">
    <source>
        <dbReference type="Proteomes" id="UP000887540"/>
    </source>
</evidence>
<evidence type="ECO:0000256" key="11">
    <source>
        <dbReference type="RuleBase" id="RU000687"/>
    </source>
</evidence>
<accession>A0A914CNZ1</accession>
<keyword evidence="5 11" id="KW-0812">Transmembrane</keyword>
<dbReference type="InterPro" id="IPR018000">
    <property type="entry name" value="Neurotransmitter_ion_chnl_CS"/>
</dbReference>
<proteinExistence type="inferred from homology"/>
<feature type="transmembrane region" description="Helical" evidence="11">
    <location>
        <begin position="110"/>
        <end position="134"/>
    </location>
</feature>
<dbReference type="Gene3D" id="2.70.170.10">
    <property type="entry name" value="Neurotransmitter-gated ion-channel ligand-binding domain"/>
    <property type="match status" value="1"/>
</dbReference>
<keyword evidence="8 11" id="KW-0406">Ion transport</keyword>
<evidence type="ECO:0000313" key="15">
    <source>
        <dbReference type="WBParaSite" id="ACRNAN_scaffold1240.g17096.t1"/>
    </source>
</evidence>
<evidence type="ECO:0000256" key="2">
    <source>
        <dbReference type="ARBA" id="ARBA00004236"/>
    </source>
</evidence>
<keyword evidence="10 11" id="KW-0407">Ion channel</keyword>
<sequence>MVFLDPDGQVTTEQRLTVTASCPMNLQIFPLDTQTCELDIESYGYYTTEVNYFWRNDSFWENDNNNLATAISFGKFTLPQYSVVGYITTMSEPTPLDQRLIFAVILKRNIGFYLINIIIPAMLIVTISWVSFWLNVGSTPARVALGVTTMLTMTTLMTIMNNSMPKVSYVKKKIDKFSRIVFPLVFITFQIGYWSLMIVLSSQHGNQDYRPFRVSTKDLQFSLKNQNGSPT</sequence>
<comment type="similarity">
    <text evidence="11">Belongs to the ligand-gated ion channel (TC 1.A.9) family.</text>
</comment>
<dbReference type="Pfam" id="PF02931">
    <property type="entry name" value="Neur_chan_LBD"/>
    <property type="match status" value="1"/>
</dbReference>
<organism evidence="14 15">
    <name type="scientific">Acrobeloides nanus</name>
    <dbReference type="NCBI Taxonomy" id="290746"/>
    <lineage>
        <taxon>Eukaryota</taxon>
        <taxon>Metazoa</taxon>
        <taxon>Ecdysozoa</taxon>
        <taxon>Nematoda</taxon>
        <taxon>Chromadorea</taxon>
        <taxon>Rhabditida</taxon>
        <taxon>Tylenchina</taxon>
        <taxon>Cephalobomorpha</taxon>
        <taxon>Cephaloboidea</taxon>
        <taxon>Cephalobidae</taxon>
        <taxon>Acrobeloides</taxon>
    </lineage>
</organism>
<protein>
    <submittedName>
        <fullName evidence="15">Neurotransmitter-gated ion-channel ligand-binding domain-containing protein</fullName>
    </submittedName>
</protein>
<dbReference type="InterPro" id="IPR006028">
    <property type="entry name" value="GABAA/Glycine_rcpt"/>
</dbReference>
<keyword evidence="6" id="KW-0732">Signal</keyword>
<dbReference type="InterPro" id="IPR006201">
    <property type="entry name" value="Neur_channel"/>
</dbReference>
<feature type="domain" description="Neurotransmitter-gated ion-channel transmembrane" evidence="13">
    <location>
        <begin position="117"/>
        <end position="171"/>
    </location>
</feature>
<dbReference type="PRINTS" id="PR00253">
    <property type="entry name" value="GABAARECEPTR"/>
</dbReference>
<dbReference type="SUPFAM" id="SSF90112">
    <property type="entry name" value="Neurotransmitter-gated ion-channel transmembrane pore"/>
    <property type="match status" value="1"/>
</dbReference>
<dbReference type="SUPFAM" id="SSF63712">
    <property type="entry name" value="Nicotinic receptor ligand binding domain-like"/>
    <property type="match status" value="1"/>
</dbReference>
<dbReference type="Pfam" id="PF02932">
    <property type="entry name" value="Neur_chan_memb"/>
    <property type="match status" value="1"/>
</dbReference>
<keyword evidence="4" id="KW-1003">Cell membrane</keyword>
<dbReference type="InterPro" id="IPR036734">
    <property type="entry name" value="Neur_chan_lig-bd_sf"/>
</dbReference>
<evidence type="ECO:0000256" key="10">
    <source>
        <dbReference type="ARBA" id="ARBA00023303"/>
    </source>
</evidence>
<dbReference type="GO" id="GO:0005886">
    <property type="term" value="C:plasma membrane"/>
    <property type="evidence" value="ECO:0007669"/>
    <property type="project" value="UniProtKB-SubCell"/>
</dbReference>
<reference evidence="15" key="1">
    <citation type="submission" date="2022-11" db="UniProtKB">
        <authorList>
            <consortium name="WormBaseParasite"/>
        </authorList>
    </citation>
    <scope>IDENTIFICATION</scope>
</reference>
<feature type="transmembrane region" description="Helical" evidence="11">
    <location>
        <begin position="140"/>
        <end position="159"/>
    </location>
</feature>
<dbReference type="WBParaSite" id="ACRNAN_scaffold1240.g17096.t1">
    <property type="protein sequence ID" value="ACRNAN_scaffold1240.g17096.t1"/>
    <property type="gene ID" value="ACRNAN_scaffold1240.g17096"/>
</dbReference>
<evidence type="ECO:0000259" key="13">
    <source>
        <dbReference type="Pfam" id="PF02932"/>
    </source>
</evidence>
<dbReference type="CDD" id="cd19049">
    <property type="entry name" value="LGIC_TM_anion"/>
    <property type="match status" value="1"/>
</dbReference>
<evidence type="ECO:0000256" key="1">
    <source>
        <dbReference type="ARBA" id="ARBA00004141"/>
    </source>
</evidence>
<dbReference type="InterPro" id="IPR036719">
    <property type="entry name" value="Neuro-gated_channel_TM_sf"/>
</dbReference>
<dbReference type="InterPro" id="IPR006029">
    <property type="entry name" value="Neurotrans-gated_channel_TM"/>
</dbReference>
<name>A0A914CNZ1_9BILA</name>
<dbReference type="GO" id="GO:0004888">
    <property type="term" value="F:transmembrane signaling receptor activity"/>
    <property type="evidence" value="ECO:0007669"/>
    <property type="project" value="InterPro"/>
</dbReference>
<dbReference type="InterPro" id="IPR038050">
    <property type="entry name" value="Neuro_actylchol_rec"/>
</dbReference>
<comment type="caution">
    <text evidence="11">Lacks conserved residue(s) required for the propagation of feature annotation.</text>
</comment>
<dbReference type="InterPro" id="IPR006202">
    <property type="entry name" value="Neur_chan_lig-bd"/>
</dbReference>
<dbReference type="Proteomes" id="UP000887540">
    <property type="component" value="Unplaced"/>
</dbReference>
<keyword evidence="3 11" id="KW-0813">Transport</keyword>
<feature type="domain" description="Neurotransmitter-gated ion-channel ligand-binding" evidence="12">
    <location>
        <begin position="2"/>
        <end position="109"/>
    </location>
</feature>
<dbReference type="AlphaFoldDB" id="A0A914CNZ1"/>
<feature type="transmembrane region" description="Helical" evidence="11">
    <location>
        <begin position="180"/>
        <end position="200"/>
    </location>
</feature>
<dbReference type="PRINTS" id="PR00252">
    <property type="entry name" value="NRIONCHANNEL"/>
</dbReference>